<dbReference type="Pfam" id="PF17862">
    <property type="entry name" value="AAA_lid_3"/>
    <property type="match status" value="1"/>
</dbReference>
<dbReference type="Gene3D" id="3.40.50.300">
    <property type="entry name" value="P-loop containing nucleotide triphosphate hydrolases"/>
    <property type="match status" value="1"/>
</dbReference>
<evidence type="ECO:0000313" key="4">
    <source>
        <dbReference type="EMBL" id="MCE2595045.1"/>
    </source>
</evidence>
<dbReference type="InterPro" id="IPR050168">
    <property type="entry name" value="AAA_ATPase_domain"/>
</dbReference>
<dbReference type="InterPro" id="IPR003959">
    <property type="entry name" value="ATPase_AAA_core"/>
</dbReference>
<feature type="domain" description="AAA+ ATPase" evidence="3">
    <location>
        <begin position="188"/>
        <end position="325"/>
    </location>
</feature>
<dbReference type="InterPro" id="IPR027417">
    <property type="entry name" value="P-loop_NTPase"/>
</dbReference>
<dbReference type="RefSeq" id="WP_233052550.1">
    <property type="nucleotide sequence ID" value="NZ_JAIMJA010000008.1"/>
</dbReference>
<dbReference type="Proteomes" id="UP001201273">
    <property type="component" value="Unassembled WGS sequence"/>
</dbReference>
<name>A0ABS8W996_9GAMM</name>
<dbReference type="InterPro" id="IPR041569">
    <property type="entry name" value="AAA_lid_3"/>
</dbReference>
<keyword evidence="1" id="KW-0547">Nucleotide-binding</keyword>
<protein>
    <submittedName>
        <fullName evidence="4">ATP-binding protein</fullName>
    </submittedName>
</protein>
<organism evidence="4 5">
    <name type="scientific">Motilimonas cestriensis</name>
    <dbReference type="NCBI Taxonomy" id="2742685"/>
    <lineage>
        <taxon>Bacteria</taxon>
        <taxon>Pseudomonadati</taxon>
        <taxon>Pseudomonadota</taxon>
        <taxon>Gammaproteobacteria</taxon>
        <taxon>Alteromonadales</taxon>
        <taxon>Alteromonadales genera incertae sedis</taxon>
        <taxon>Motilimonas</taxon>
    </lineage>
</organism>
<accession>A0ABS8W996</accession>
<gene>
    <name evidence="4" type="ORF">K6Y31_09470</name>
</gene>
<dbReference type="SMART" id="SM00382">
    <property type="entry name" value="AAA"/>
    <property type="match status" value="1"/>
</dbReference>
<dbReference type="EMBL" id="JAIMJA010000008">
    <property type="protein sequence ID" value="MCE2595045.1"/>
    <property type="molecule type" value="Genomic_DNA"/>
</dbReference>
<sequence>MDPQTLDSLAAAYTAAPSSELANILVKSYIESAQLEQAKLYLGDIDTNLAETTLISLCTAFAQDKDIEHLSKVAAKLDNHRFQVYLDTLEQSEHGYLAKNIYQSLRLSHPELKTAARDQHFQLVDEKIKLRVIDTPNTAEVLSLTHHRQPTTNFSDVVGLEAIKKQINKRIILPFQKPSIFQRFKKKVGGGVLLYGPPGCGKTLLARATAGECNASFFNVEVADILDMYIGESEQKLKAIFDKARQEKPAVIFFDELEALAGKREHARNNATSNTISQFLTELDGFSQQNDGILVLASTNVPWAIDSAFLRPGRFDRMFFIPPPDAVAREAILKHHMTDRPMTADIAFNAIAQKTSGYSGADLANLIEMAADEAIDETIETGEETEITMKHFTQSLGQSRATTTEWLTTARNYARYANDGGRYNDVLDFIKKHGK</sequence>
<evidence type="ECO:0000313" key="5">
    <source>
        <dbReference type="Proteomes" id="UP001201273"/>
    </source>
</evidence>
<dbReference type="GO" id="GO:0005524">
    <property type="term" value="F:ATP binding"/>
    <property type="evidence" value="ECO:0007669"/>
    <property type="project" value="UniProtKB-KW"/>
</dbReference>
<reference evidence="4 5" key="1">
    <citation type="journal article" date="2022" name="Environ. Microbiol. Rep.">
        <title>Eco-phylogenetic analyses reveal divergent evolution of vitamin B12 metabolism in the marine bacterial family 'Psychromonadaceae'.</title>
        <authorList>
            <person name="Jin X."/>
            <person name="Yang Y."/>
            <person name="Cao H."/>
            <person name="Gao B."/>
            <person name="Zhao Z."/>
        </authorList>
    </citation>
    <scope>NUCLEOTIDE SEQUENCE [LARGE SCALE GENOMIC DNA]</scope>
    <source>
        <strain evidence="4 5">MKS20</strain>
    </source>
</reference>
<proteinExistence type="predicted"/>
<dbReference type="SUPFAM" id="SSF52540">
    <property type="entry name" value="P-loop containing nucleoside triphosphate hydrolases"/>
    <property type="match status" value="1"/>
</dbReference>
<dbReference type="Pfam" id="PF00004">
    <property type="entry name" value="AAA"/>
    <property type="match status" value="1"/>
</dbReference>
<comment type="caution">
    <text evidence="4">The sequence shown here is derived from an EMBL/GenBank/DDBJ whole genome shotgun (WGS) entry which is preliminary data.</text>
</comment>
<keyword evidence="2 4" id="KW-0067">ATP-binding</keyword>
<dbReference type="PANTHER" id="PTHR23077">
    <property type="entry name" value="AAA-FAMILY ATPASE"/>
    <property type="match status" value="1"/>
</dbReference>
<evidence type="ECO:0000256" key="2">
    <source>
        <dbReference type="ARBA" id="ARBA00022840"/>
    </source>
</evidence>
<dbReference type="InterPro" id="IPR003593">
    <property type="entry name" value="AAA+_ATPase"/>
</dbReference>
<dbReference type="Gene3D" id="1.10.8.60">
    <property type="match status" value="1"/>
</dbReference>
<evidence type="ECO:0000256" key="1">
    <source>
        <dbReference type="ARBA" id="ARBA00022741"/>
    </source>
</evidence>
<evidence type="ECO:0000259" key="3">
    <source>
        <dbReference type="SMART" id="SM00382"/>
    </source>
</evidence>
<keyword evidence="5" id="KW-1185">Reference proteome</keyword>
<dbReference type="PANTHER" id="PTHR23077:SF171">
    <property type="entry name" value="NUCLEAR VALOSIN-CONTAINING PROTEIN-LIKE"/>
    <property type="match status" value="1"/>
</dbReference>